<evidence type="ECO:0000313" key="2">
    <source>
        <dbReference type="EMBL" id="KXT15625.1"/>
    </source>
</evidence>
<gene>
    <name evidence="2" type="ORF">AC579_5839</name>
</gene>
<comment type="caution">
    <text evidence="2">The sequence shown here is derived from an EMBL/GenBank/DDBJ whole genome shotgun (WGS) entry which is preliminary data.</text>
</comment>
<feature type="compositionally biased region" description="Low complexity" evidence="1">
    <location>
        <begin position="61"/>
        <end position="78"/>
    </location>
</feature>
<proteinExistence type="predicted"/>
<feature type="region of interest" description="Disordered" evidence="1">
    <location>
        <begin position="29"/>
        <end position="99"/>
    </location>
</feature>
<dbReference type="OrthoDB" id="444631at2759"/>
<sequence>MAHNSNGADTLTPLPDTYSSYLDFSRSSTIADSDKKSTQKSKVQNGPTSNKFSAALDGSWSATSSVSNITPSSSPSSSGQVKKTSAQAKPTSQQDHFRILGLPTELRKIVFDFYMEGARSPRQNIVVVEHEPSSKYHNRPELYQTKPDQDYKKKDKKRRK</sequence>
<reference evidence="2 3" key="1">
    <citation type="submission" date="2015-07" db="EMBL/GenBank/DDBJ databases">
        <title>Comparative genomics of the Sigatoka disease complex on banana suggests a link between parallel evolutionary changes in Pseudocercospora fijiensis and Pseudocercospora eumusae and increased virulence on the banana host.</title>
        <authorList>
            <person name="Chang T.-C."/>
            <person name="Salvucci A."/>
            <person name="Crous P.W."/>
            <person name="Stergiopoulos I."/>
        </authorList>
    </citation>
    <scope>NUCLEOTIDE SEQUENCE [LARGE SCALE GENOMIC DNA]</scope>
    <source>
        <strain evidence="2 3">CBS 116634</strain>
    </source>
</reference>
<protein>
    <submittedName>
        <fullName evidence="2">Uncharacterized protein</fullName>
    </submittedName>
</protein>
<organism evidence="2 3">
    <name type="scientific">Pseudocercospora musae</name>
    <dbReference type="NCBI Taxonomy" id="113226"/>
    <lineage>
        <taxon>Eukaryota</taxon>
        <taxon>Fungi</taxon>
        <taxon>Dikarya</taxon>
        <taxon>Ascomycota</taxon>
        <taxon>Pezizomycotina</taxon>
        <taxon>Dothideomycetes</taxon>
        <taxon>Dothideomycetidae</taxon>
        <taxon>Mycosphaerellales</taxon>
        <taxon>Mycosphaerellaceae</taxon>
        <taxon>Pseudocercospora</taxon>
    </lineage>
</organism>
<feature type="compositionally biased region" description="Polar residues" evidence="1">
    <location>
        <begin position="79"/>
        <end position="94"/>
    </location>
</feature>
<name>A0A139ILU5_9PEZI</name>
<feature type="region of interest" description="Disordered" evidence="1">
    <location>
        <begin position="130"/>
        <end position="160"/>
    </location>
</feature>
<keyword evidence="3" id="KW-1185">Reference proteome</keyword>
<feature type="compositionally biased region" description="Basic and acidic residues" evidence="1">
    <location>
        <begin position="130"/>
        <end position="140"/>
    </location>
</feature>
<feature type="compositionally biased region" description="Polar residues" evidence="1">
    <location>
        <begin position="40"/>
        <end position="52"/>
    </location>
</feature>
<evidence type="ECO:0000313" key="3">
    <source>
        <dbReference type="Proteomes" id="UP000073492"/>
    </source>
</evidence>
<dbReference type="AlphaFoldDB" id="A0A139ILU5"/>
<accession>A0A139ILU5</accession>
<evidence type="ECO:0000256" key="1">
    <source>
        <dbReference type="SAM" id="MobiDB-lite"/>
    </source>
</evidence>
<dbReference type="Proteomes" id="UP000073492">
    <property type="component" value="Unassembled WGS sequence"/>
</dbReference>
<dbReference type="EMBL" id="LFZO01000054">
    <property type="protein sequence ID" value="KXT15625.1"/>
    <property type="molecule type" value="Genomic_DNA"/>
</dbReference>